<name>A0A182JLF5_ANOAO</name>
<evidence type="ECO:0000313" key="1">
    <source>
        <dbReference type="EnsemblMetazoa" id="AATE020271-PA.1"/>
    </source>
</evidence>
<dbReference type="PROSITE" id="PS00028">
    <property type="entry name" value="ZINC_FINGER_C2H2_1"/>
    <property type="match status" value="1"/>
</dbReference>
<protein>
    <submittedName>
        <fullName evidence="1">Uncharacterized protein</fullName>
    </submittedName>
</protein>
<reference evidence="1" key="1">
    <citation type="submission" date="2022-08" db="UniProtKB">
        <authorList>
            <consortium name="EnsemblMetazoa"/>
        </authorList>
    </citation>
    <scope>IDENTIFICATION</scope>
    <source>
        <strain evidence="1">EBRO</strain>
    </source>
</reference>
<proteinExistence type="predicted"/>
<dbReference type="InterPro" id="IPR036236">
    <property type="entry name" value="Znf_C2H2_sf"/>
</dbReference>
<accession>A0A182JLF5</accession>
<dbReference type="EnsemblMetazoa" id="AATE020271-RA">
    <property type="protein sequence ID" value="AATE020271-PA.1"/>
    <property type="gene ID" value="AATE020271"/>
</dbReference>
<organism evidence="1">
    <name type="scientific">Anopheles atroparvus</name>
    <name type="common">European mosquito</name>
    <dbReference type="NCBI Taxonomy" id="41427"/>
    <lineage>
        <taxon>Eukaryota</taxon>
        <taxon>Metazoa</taxon>
        <taxon>Ecdysozoa</taxon>
        <taxon>Arthropoda</taxon>
        <taxon>Hexapoda</taxon>
        <taxon>Insecta</taxon>
        <taxon>Pterygota</taxon>
        <taxon>Neoptera</taxon>
        <taxon>Endopterygota</taxon>
        <taxon>Diptera</taxon>
        <taxon>Nematocera</taxon>
        <taxon>Culicoidea</taxon>
        <taxon>Culicidae</taxon>
        <taxon>Anophelinae</taxon>
        <taxon>Anopheles</taxon>
    </lineage>
</organism>
<dbReference type="SUPFAM" id="SSF57667">
    <property type="entry name" value="beta-beta-alpha zinc fingers"/>
    <property type="match status" value="1"/>
</dbReference>
<dbReference type="Gene3D" id="3.30.160.60">
    <property type="entry name" value="Classic Zinc Finger"/>
    <property type="match status" value="1"/>
</dbReference>
<dbReference type="VEuPathDB" id="VectorBase:AATE020271"/>
<dbReference type="InterPro" id="IPR013087">
    <property type="entry name" value="Znf_C2H2_type"/>
</dbReference>
<dbReference type="Pfam" id="PF13894">
    <property type="entry name" value="zf-C2H2_4"/>
    <property type="match status" value="1"/>
</dbReference>
<dbReference type="PROSITE" id="PS50157">
    <property type="entry name" value="ZINC_FINGER_C2H2_2"/>
    <property type="match status" value="1"/>
</dbReference>
<dbReference type="AlphaFoldDB" id="A0A182JLF5"/>
<sequence length="88" mass="10069">MTTMLHHGIGKTYECTVCSKTFNTHQKYSAHKIKWHTMQEEVSCTICQMMFRSNNLLSISACIPPTNLMHAPIVRSALKAHMLEKFIS</sequence>